<evidence type="ECO:0000313" key="3">
    <source>
        <dbReference type="EMBL" id="QPC83944.1"/>
    </source>
</evidence>
<dbReference type="AlphaFoldDB" id="A0A7S8EBS1"/>
<dbReference type="EMBL" id="CP062983">
    <property type="protein sequence ID" value="QPC83944.1"/>
    <property type="molecule type" value="Genomic_DNA"/>
</dbReference>
<gene>
    <name evidence="3" type="ORF">G4Y79_06075</name>
</gene>
<dbReference type="KEGG" id="pmet:G4Y79_06075"/>
<dbReference type="Pfam" id="PF04151">
    <property type="entry name" value="PPC"/>
    <property type="match status" value="1"/>
</dbReference>
<protein>
    <submittedName>
        <fullName evidence="3">Pre-peptidase C-terminal domain-containing protein</fullName>
    </submittedName>
</protein>
<sequence>MKAILRPFILSVIILMFATTSFAQDLVSNPVAPSTLDDVESGINTSIDLSMLVNNGVVTGSFQGDVTARLYYFNGSAGDVVTISMIQQSNDLDPYIVLLGSLGEVIAVDDNSGEVNLSAQIRNVVLPVSGSYFVMVTTPQSLSGDVAITTVSDSELGYLVSLSGATTPTDVVNFDPDTYAVYTGNIATDDIVDGYSSAQEPVFYFLYDGIGGDSVNLNLTSGDFDTALHVFGNGGDRLFVNNDANGTNSAVENFNIPETSQYLIFATDARFEEALLADGNYRGGNFTLSISRPGASV</sequence>
<dbReference type="RefSeq" id="WP_195172008.1">
    <property type="nucleotide sequence ID" value="NZ_CP062983.1"/>
</dbReference>
<dbReference type="InterPro" id="IPR007280">
    <property type="entry name" value="Peptidase_C_arc/bac"/>
</dbReference>
<reference evidence="3 4" key="1">
    <citation type="submission" date="2020-02" db="EMBL/GenBank/DDBJ databases">
        <authorList>
            <person name="Zheng R.K."/>
            <person name="Sun C.M."/>
        </authorList>
    </citation>
    <scope>NUCLEOTIDE SEQUENCE [LARGE SCALE GENOMIC DNA]</scope>
    <source>
        <strain evidence="4">rifampicinis</strain>
    </source>
</reference>
<dbReference type="Proteomes" id="UP000594468">
    <property type="component" value="Chromosome"/>
</dbReference>
<evidence type="ECO:0000259" key="2">
    <source>
        <dbReference type="Pfam" id="PF04151"/>
    </source>
</evidence>
<organism evidence="3 4">
    <name type="scientific">Phototrophicus methaneseepsis</name>
    <dbReference type="NCBI Taxonomy" id="2710758"/>
    <lineage>
        <taxon>Bacteria</taxon>
        <taxon>Bacillati</taxon>
        <taxon>Chloroflexota</taxon>
        <taxon>Candidatus Thermofontia</taxon>
        <taxon>Phototrophicales</taxon>
        <taxon>Phototrophicaceae</taxon>
        <taxon>Phototrophicus</taxon>
    </lineage>
</organism>
<keyword evidence="4" id="KW-1185">Reference proteome</keyword>
<feature type="domain" description="Peptidase C-terminal archaeal/bacterial" evidence="2">
    <location>
        <begin position="70"/>
        <end position="137"/>
    </location>
</feature>
<dbReference type="Gene3D" id="2.60.120.380">
    <property type="match status" value="2"/>
</dbReference>
<accession>A0A7S8EBS1</accession>
<name>A0A7S8EBS1_9CHLR</name>
<evidence type="ECO:0000313" key="4">
    <source>
        <dbReference type="Proteomes" id="UP000594468"/>
    </source>
</evidence>
<feature type="signal peptide" evidence="1">
    <location>
        <begin position="1"/>
        <end position="23"/>
    </location>
</feature>
<proteinExistence type="predicted"/>
<keyword evidence="1" id="KW-0732">Signal</keyword>
<evidence type="ECO:0000256" key="1">
    <source>
        <dbReference type="SAM" id="SignalP"/>
    </source>
</evidence>
<feature type="chain" id="PRO_5032646389" evidence="1">
    <location>
        <begin position="24"/>
        <end position="297"/>
    </location>
</feature>